<dbReference type="PATRIC" id="fig|13690.10.peg.5613"/>
<evidence type="ECO:0000313" key="2">
    <source>
        <dbReference type="Proteomes" id="UP000028534"/>
    </source>
</evidence>
<dbReference type="AlphaFoldDB" id="A0A084E1R1"/>
<dbReference type="EMBL" id="JGVR01000109">
    <property type="protein sequence ID" value="KEZ11903.1"/>
    <property type="molecule type" value="Genomic_DNA"/>
</dbReference>
<dbReference type="Proteomes" id="UP000028534">
    <property type="component" value="Unassembled WGS sequence"/>
</dbReference>
<name>A0A084E1R1_SPHYA</name>
<reference evidence="1 2" key="1">
    <citation type="submission" date="2014-03" db="EMBL/GenBank/DDBJ databases">
        <title>Genome sequence of Sphingobium yanoikuyae B1.</title>
        <authorList>
            <person name="Gan H.M."/>
            <person name="Gan H.Y."/>
            <person name="Savka M.A."/>
        </authorList>
    </citation>
    <scope>NUCLEOTIDE SEQUENCE [LARGE SCALE GENOMIC DNA]</scope>
    <source>
        <strain evidence="1 2">B1</strain>
    </source>
</reference>
<sequence length="79" mass="8874">MHNRKNALFAGHDLGAENWATFVGLIETCKLGGINHQACRTDVLTHIVLHRDVDPIDDLHTFNWGDRRLAARADIEQTA</sequence>
<accession>A0A084E1R1</accession>
<gene>
    <name evidence="1" type="ORF">CP98_05390</name>
</gene>
<proteinExistence type="predicted"/>
<evidence type="ECO:0000313" key="1">
    <source>
        <dbReference type="EMBL" id="KEZ11903.1"/>
    </source>
</evidence>
<protein>
    <submittedName>
        <fullName evidence="1">Mobile element protein</fullName>
    </submittedName>
</protein>
<organism evidence="1 2">
    <name type="scientific">Sphingobium yanoikuyae</name>
    <name type="common">Sphingomonas yanoikuyae</name>
    <dbReference type="NCBI Taxonomy" id="13690"/>
    <lineage>
        <taxon>Bacteria</taxon>
        <taxon>Pseudomonadati</taxon>
        <taxon>Pseudomonadota</taxon>
        <taxon>Alphaproteobacteria</taxon>
        <taxon>Sphingomonadales</taxon>
        <taxon>Sphingomonadaceae</taxon>
        <taxon>Sphingobium</taxon>
    </lineage>
</organism>
<comment type="caution">
    <text evidence="1">The sequence shown here is derived from an EMBL/GenBank/DDBJ whole genome shotgun (WGS) entry which is preliminary data.</text>
</comment>